<protein>
    <submittedName>
        <fullName evidence="2">Uncharacterized protein</fullName>
    </submittedName>
</protein>
<proteinExistence type="predicted"/>
<accession>A0A5B7I7T1</accession>
<evidence type="ECO:0000256" key="1">
    <source>
        <dbReference type="SAM" id="MobiDB-lite"/>
    </source>
</evidence>
<dbReference type="Proteomes" id="UP000324222">
    <property type="component" value="Unassembled WGS sequence"/>
</dbReference>
<organism evidence="2 3">
    <name type="scientific">Portunus trituberculatus</name>
    <name type="common">Swimming crab</name>
    <name type="synonym">Neptunus trituberculatus</name>
    <dbReference type="NCBI Taxonomy" id="210409"/>
    <lineage>
        <taxon>Eukaryota</taxon>
        <taxon>Metazoa</taxon>
        <taxon>Ecdysozoa</taxon>
        <taxon>Arthropoda</taxon>
        <taxon>Crustacea</taxon>
        <taxon>Multicrustacea</taxon>
        <taxon>Malacostraca</taxon>
        <taxon>Eumalacostraca</taxon>
        <taxon>Eucarida</taxon>
        <taxon>Decapoda</taxon>
        <taxon>Pleocyemata</taxon>
        <taxon>Brachyura</taxon>
        <taxon>Eubrachyura</taxon>
        <taxon>Portunoidea</taxon>
        <taxon>Portunidae</taxon>
        <taxon>Portuninae</taxon>
        <taxon>Portunus</taxon>
    </lineage>
</organism>
<name>A0A5B7I7T1_PORTR</name>
<evidence type="ECO:0000313" key="3">
    <source>
        <dbReference type="Proteomes" id="UP000324222"/>
    </source>
</evidence>
<gene>
    <name evidence="2" type="ORF">E2C01_072848</name>
</gene>
<evidence type="ECO:0000313" key="2">
    <source>
        <dbReference type="EMBL" id="MPC78363.1"/>
    </source>
</evidence>
<feature type="compositionally biased region" description="Polar residues" evidence="1">
    <location>
        <begin position="31"/>
        <end position="40"/>
    </location>
</feature>
<keyword evidence="3" id="KW-1185">Reference proteome</keyword>
<reference evidence="2 3" key="1">
    <citation type="submission" date="2019-05" db="EMBL/GenBank/DDBJ databases">
        <title>Another draft genome of Portunus trituberculatus and its Hox gene families provides insights of decapod evolution.</title>
        <authorList>
            <person name="Jeong J.-H."/>
            <person name="Song I."/>
            <person name="Kim S."/>
            <person name="Choi T."/>
            <person name="Kim D."/>
            <person name="Ryu S."/>
            <person name="Kim W."/>
        </authorList>
    </citation>
    <scope>NUCLEOTIDE SEQUENCE [LARGE SCALE GENOMIC DNA]</scope>
    <source>
        <tissue evidence="2">Muscle</tissue>
    </source>
</reference>
<sequence>MWRSFYRVILPDTSAERPSQAKPSQAKPKASGTTDSTGQHFVTQTESTSAANLLLLLVVPFLWFRCGEPFPCTSSRRHLHIRKPASQSGRRSRHRLLYK</sequence>
<dbReference type="AlphaFoldDB" id="A0A5B7I7T1"/>
<feature type="region of interest" description="Disordered" evidence="1">
    <location>
        <begin position="13"/>
        <end position="40"/>
    </location>
</feature>
<comment type="caution">
    <text evidence="2">The sequence shown here is derived from an EMBL/GenBank/DDBJ whole genome shotgun (WGS) entry which is preliminary data.</text>
</comment>
<dbReference type="EMBL" id="VSRR010048236">
    <property type="protein sequence ID" value="MPC78363.1"/>
    <property type="molecule type" value="Genomic_DNA"/>
</dbReference>